<reference evidence="5" key="5">
    <citation type="submission" date="2015-06" db="UniProtKB">
        <authorList>
            <consortium name="EnsemblFungi"/>
        </authorList>
    </citation>
    <scope>IDENTIFICATION</scope>
    <source>
        <strain evidence="5">ATCC 64411</strain>
    </source>
</reference>
<evidence type="ECO:0000313" key="4">
    <source>
        <dbReference type="EMBL" id="KLU85830.1"/>
    </source>
</evidence>
<sequence length="211" mass="23023">MSDSPDTGTRLNARRSHRKSRNGCGTCKRRKIKCDEHRPSCRNCIRHGVACSFAESGPSTPSQLGSGTDGDLSMLALELMHHYATSTHATLWSDPTVRSLWRGPVVSMALTRPYLMRSLLALSALHLAHNRPDERDRYTCVAIEYHQLALQQAAPLMSNLSRAEAEHIFLFSVSTFIFAPKTRPTISSSSARPASPTGSSSSAGPSFSPTP</sequence>
<gene>
    <name evidence="4" type="ORF">MAPG_04850</name>
</gene>
<accession>A0A0C4DXU3</accession>
<dbReference type="Gene3D" id="4.10.240.10">
    <property type="entry name" value="Zn(2)-C6 fungal-type DNA-binding domain"/>
    <property type="match status" value="1"/>
</dbReference>
<dbReference type="EMBL" id="ADBL01001136">
    <property type="status" value="NOT_ANNOTATED_CDS"/>
    <property type="molecule type" value="Genomic_DNA"/>
</dbReference>
<dbReference type="Pfam" id="PF11951">
    <property type="entry name" value="Fungal_trans_2"/>
    <property type="match status" value="1"/>
</dbReference>
<proteinExistence type="predicted"/>
<dbReference type="STRING" id="644358.A0A0C4DXU3"/>
<dbReference type="OMA" id="HYLSIAM"/>
<protein>
    <recommendedName>
        <fullName evidence="3">Zn(2)-C6 fungal-type domain-containing protein</fullName>
    </recommendedName>
</protein>
<dbReference type="PANTHER" id="PTHR47784">
    <property type="entry name" value="STEROL UPTAKE CONTROL PROTEIN 2"/>
    <property type="match status" value="1"/>
</dbReference>
<dbReference type="Pfam" id="PF00172">
    <property type="entry name" value="Zn_clus"/>
    <property type="match status" value="1"/>
</dbReference>
<evidence type="ECO:0000256" key="1">
    <source>
        <dbReference type="ARBA" id="ARBA00023242"/>
    </source>
</evidence>
<dbReference type="InterPro" id="IPR001138">
    <property type="entry name" value="Zn2Cys6_DnaBD"/>
</dbReference>
<feature type="compositionally biased region" description="Basic residues" evidence="2">
    <location>
        <begin position="12"/>
        <end position="24"/>
    </location>
</feature>
<dbReference type="AlphaFoldDB" id="A0A0C4DXU3"/>
<feature type="domain" description="Zn(2)-C6 fungal-type" evidence="3">
    <location>
        <begin position="23"/>
        <end position="53"/>
    </location>
</feature>
<dbReference type="PROSITE" id="PS50048">
    <property type="entry name" value="ZN2_CY6_FUNGAL_2"/>
    <property type="match status" value="1"/>
</dbReference>
<evidence type="ECO:0000313" key="5">
    <source>
        <dbReference type="EnsemblFungi" id="MAPG_04850T0"/>
    </source>
</evidence>
<dbReference type="Proteomes" id="UP000011715">
    <property type="component" value="Unassembled WGS sequence"/>
</dbReference>
<dbReference type="InterPro" id="IPR021858">
    <property type="entry name" value="Fun_TF"/>
</dbReference>
<dbReference type="GO" id="GO:0008270">
    <property type="term" value="F:zinc ion binding"/>
    <property type="evidence" value="ECO:0007669"/>
    <property type="project" value="InterPro"/>
</dbReference>
<dbReference type="PANTHER" id="PTHR47784:SF5">
    <property type="entry name" value="STEROL UPTAKE CONTROL PROTEIN 2"/>
    <property type="match status" value="1"/>
</dbReference>
<dbReference type="eggNOG" id="ENOG502SJ6A">
    <property type="taxonomic scope" value="Eukaryota"/>
</dbReference>
<dbReference type="InterPro" id="IPR036864">
    <property type="entry name" value="Zn2-C6_fun-type_DNA-bd_sf"/>
</dbReference>
<reference evidence="5" key="4">
    <citation type="journal article" date="2015" name="G3 (Bethesda)">
        <title>Genome sequences of three phytopathogenic species of the Magnaporthaceae family of fungi.</title>
        <authorList>
            <person name="Okagaki L.H."/>
            <person name="Nunes C.C."/>
            <person name="Sailsbery J."/>
            <person name="Clay B."/>
            <person name="Brown D."/>
            <person name="John T."/>
            <person name="Oh Y."/>
            <person name="Young N."/>
            <person name="Fitzgerald M."/>
            <person name="Haas B.J."/>
            <person name="Zeng Q."/>
            <person name="Young S."/>
            <person name="Adiconis X."/>
            <person name="Fan L."/>
            <person name="Levin J.Z."/>
            <person name="Mitchell T.K."/>
            <person name="Okubara P.A."/>
            <person name="Farman M.L."/>
            <person name="Kohn L.M."/>
            <person name="Birren B."/>
            <person name="Ma L.-J."/>
            <person name="Dean R.A."/>
        </authorList>
    </citation>
    <scope>NUCLEOTIDE SEQUENCE</scope>
    <source>
        <strain evidence="5">ATCC 64411 / 73-15</strain>
    </source>
</reference>
<reference evidence="4" key="2">
    <citation type="submission" date="2010-05" db="EMBL/GenBank/DDBJ databases">
        <title>The Genome Sequence of Magnaporthe poae strain ATCC 64411.</title>
        <authorList>
            <consortium name="The Broad Institute Genome Sequencing Platform"/>
            <consortium name="Broad Institute Genome Sequencing Center for Infectious Disease"/>
            <person name="Ma L.-J."/>
            <person name="Dead R."/>
            <person name="Young S."/>
            <person name="Zeng Q."/>
            <person name="Koehrsen M."/>
            <person name="Alvarado L."/>
            <person name="Berlin A."/>
            <person name="Chapman S.B."/>
            <person name="Chen Z."/>
            <person name="Freedman E."/>
            <person name="Gellesch M."/>
            <person name="Goldberg J."/>
            <person name="Griggs A."/>
            <person name="Gujja S."/>
            <person name="Heilman E.R."/>
            <person name="Heiman D."/>
            <person name="Hepburn T."/>
            <person name="Howarth C."/>
            <person name="Jen D."/>
            <person name="Larson L."/>
            <person name="Mehta T."/>
            <person name="Neiman D."/>
            <person name="Pearson M."/>
            <person name="Roberts A."/>
            <person name="Saif S."/>
            <person name="Shea T."/>
            <person name="Shenoy N."/>
            <person name="Sisk P."/>
            <person name="Stolte C."/>
            <person name="Sykes S."/>
            <person name="Walk T."/>
            <person name="White J."/>
            <person name="Yandava C."/>
            <person name="Haas B."/>
            <person name="Nusbaum C."/>
            <person name="Birren B."/>
        </authorList>
    </citation>
    <scope>NUCLEOTIDE SEQUENCE</scope>
    <source>
        <strain evidence="4">ATCC 64411</strain>
    </source>
</reference>
<evidence type="ECO:0000259" key="3">
    <source>
        <dbReference type="PROSITE" id="PS50048"/>
    </source>
</evidence>
<reference evidence="4" key="3">
    <citation type="submission" date="2011-03" db="EMBL/GenBank/DDBJ databases">
        <title>Annotation of Magnaporthe poae ATCC 64411.</title>
        <authorList>
            <person name="Ma L.-J."/>
            <person name="Dead R."/>
            <person name="Young S.K."/>
            <person name="Zeng Q."/>
            <person name="Gargeya S."/>
            <person name="Fitzgerald M."/>
            <person name="Haas B."/>
            <person name="Abouelleil A."/>
            <person name="Alvarado L."/>
            <person name="Arachchi H.M."/>
            <person name="Berlin A."/>
            <person name="Brown A."/>
            <person name="Chapman S.B."/>
            <person name="Chen Z."/>
            <person name="Dunbar C."/>
            <person name="Freedman E."/>
            <person name="Gearin G."/>
            <person name="Gellesch M."/>
            <person name="Goldberg J."/>
            <person name="Griggs A."/>
            <person name="Gujja S."/>
            <person name="Heiman D."/>
            <person name="Howarth C."/>
            <person name="Larson L."/>
            <person name="Lui A."/>
            <person name="MacDonald P.J.P."/>
            <person name="Mehta T."/>
            <person name="Montmayeur A."/>
            <person name="Murphy C."/>
            <person name="Neiman D."/>
            <person name="Pearson M."/>
            <person name="Priest M."/>
            <person name="Roberts A."/>
            <person name="Saif S."/>
            <person name="Shea T."/>
            <person name="Shenoy N."/>
            <person name="Sisk P."/>
            <person name="Stolte C."/>
            <person name="Sykes S."/>
            <person name="Yandava C."/>
            <person name="Wortman J."/>
            <person name="Nusbaum C."/>
            <person name="Birren B."/>
        </authorList>
    </citation>
    <scope>NUCLEOTIDE SEQUENCE</scope>
    <source>
        <strain evidence="4">ATCC 64411</strain>
    </source>
</reference>
<dbReference type="OrthoDB" id="416217at2759"/>
<organism evidence="5 6">
    <name type="scientific">Magnaporthiopsis poae (strain ATCC 64411 / 73-15)</name>
    <name type="common">Kentucky bluegrass fungus</name>
    <name type="synonym">Magnaporthe poae</name>
    <dbReference type="NCBI Taxonomy" id="644358"/>
    <lineage>
        <taxon>Eukaryota</taxon>
        <taxon>Fungi</taxon>
        <taxon>Dikarya</taxon>
        <taxon>Ascomycota</taxon>
        <taxon>Pezizomycotina</taxon>
        <taxon>Sordariomycetes</taxon>
        <taxon>Sordariomycetidae</taxon>
        <taxon>Magnaporthales</taxon>
        <taxon>Magnaporthaceae</taxon>
        <taxon>Magnaporthiopsis</taxon>
    </lineage>
</organism>
<feature type="region of interest" description="Disordered" evidence="2">
    <location>
        <begin position="1"/>
        <end position="24"/>
    </location>
</feature>
<evidence type="ECO:0000313" key="6">
    <source>
        <dbReference type="Proteomes" id="UP000011715"/>
    </source>
</evidence>
<dbReference type="EnsemblFungi" id="MAPG_04850T0">
    <property type="protein sequence ID" value="MAPG_04850T0"/>
    <property type="gene ID" value="MAPG_04850"/>
</dbReference>
<feature type="compositionally biased region" description="Polar residues" evidence="2">
    <location>
        <begin position="1"/>
        <end position="10"/>
    </location>
</feature>
<dbReference type="EMBL" id="GL876969">
    <property type="protein sequence ID" value="KLU85830.1"/>
    <property type="molecule type" value="Genomic_DNA"/>
</dbReference>
<dbReference type="PRINTS" id="PR00755">
    <property type="entry name" value="AFLATOXINBRP"/>
</dbReference>
<dbReference type="InterPro" id="IPR053157">
    <property type="entry name" value="Sterol_Uptake_Regulator"/>
</dbReference>
<keyword evidence="1" id="KW-0539">Nucleus</keyword>
<dbReference type="VEuPathDB" id="FungiDB:MAPG_04850"/>
<reference evidence="6" key="1">
    <citation type="submission" date="2010-05" db="EMBL/GenBank/DDBJ databases">
        <title>The genome sequence of Magnaporthe poae strain ATCC 64411.</title>
        <authorList>
            <person name="Ma L.-J."/>
            <person name="Dead R."/>
            <person name="Young S."/>
            <person name="Zeng Q."/>
            <person name="Koehrsen M."/>
            <person name="Alvarado L."/>
            <person name="Berlin A."/>
            <person name="Chapman S.B."/>
            <person name="Chen Z."/>
            <person name="Freedman E."/>
            <person name="Gellesch M."/>
            <person name="Goldberg J."/>
            <person name="Griggs A."/>
            <person name="Gujja S."/>
            <person name="Heilman E.R."/>
            <person name="Heiman D."/>
            <person name="Hepburn T."/>
            <person name="Howarth C."/>
            <person name="Jen D."/>
            <person name="Larson L."/>
            <person name="Mehta T."/>
            <person name="Neiman D."/>
            <person name="Pearson M."/>
            <person name="Roberts A."/>
            <person name="Saif S."/>
            <person name="Shea T."/>
            <person name="Shenoy N."/>
            <person name="Sisk P."/>
            <person name="Stolte C."/>
            <person name="Sykes S."/>
            <person name="Walk T."/>
            <person name="White J."/>
            <person name="Yandava C."/>
            <person name="Haas B."/>
            <person name="Nusbaum C."/>
            <person name="Birren B."/>
        </authorList>
    </citation>
    <scope>NUCLEOTIDE SEQUENCE [LARGE SCALE GENOMIC DNA]</scope>
    <source>
        <strain evidence="6">ATCC 64411 / 73-15</strain>
    </source>
</reference>
<feature type="region of interest" description="Disordered" evidence="2">
    <location>
        <begin position="183"/>
        <end position="211"/>
    </location>
</feature>
<dbReference type="CDD" id="cd00067">
    <property type="entry name" value="GAL4"/>
    <property type="match status" value="1"/>
</dbReference>
<dbReference type="GO" id="GO:0001228">
    <property type="term" value="F:DNA-binding transcription activator activity, RNA polymerase II-specific"/>
    <property type="evidence" value="ECO:0007669"/>
    <property type="project" value="TreeGrafter"/>
</dbReference>
<dbReference type="SMART" id="SM00066">
    <property type="entry name" value="GAL4"/>
    <property type="match status" value="1"/>
</dbReference>
<name>A0A0C4DXU3_MAGP6</name>
<dbReference type="PROSITE" id="PS00463">
    <property type="entry name" value="ZN2_CY6_FUNGAL_1"/>
    <property type="match status" value="1"/>
</dbReference>
<keyword evidence="6" id="KW-1185">Reference proteome</keyword>
<evidence type="ECO:0000256" key="2">
    <source>
        <dbReference type="SAM" id="MobiDB-lite"/>
    </source>
</evidence>
<dbReference type="SUPFAM" id="SSF57701">
    <property type="entry name" value="Zn2/Cys6 DNA-binding domain"/>
    <property type="match status" value="1"/>
</dbReference>